<dbReference type="AlphaFoldDB" id="A0A9D2E324"/>
<accession>A0A9D2E324</accession>
<evidence type="ECO:0000256" key="1">
    <source>
        <dbReference type="SAM" id="Phobius"/>
    </source>
</evidence>
<organism evidence="3 4">
    <name type="scientific">Candidatus Allofournierella merdipullorum</name>
    <dbReference type="NCBI Taxonomy" id="2838595"/>
    <lineage>
        <taxon>Bacteria</taxon>
        <taxon>Bacillati</taxon>
        <taxon>Bacillota</taxon>
        <taxon>Clostridia</taxon>
        <taxon>Eubacteriales</taxon>
        <taxon>Oscillospiraceae</taxon>
        <taxon>Allofournierella</taxon>
    </lineage>
</organism>
<gene>
    <name evidence="3" type="ORF">H9813_02220</name>
</gene>
<keyword evidence="1" id="KW-1133">Transmembrane helix</keyword>
<dbReference type="InterPro" id="IPR025641">
    <property type="entry name" value="DUF4340"/>
</dbReference>
<reference evidence="3" key="2">
    <citation type="submission" date="2021-04" db="EMBL/GenBank/DDBJ databases">
        <authorList>
            <person name="Gilroy R."/>
        </authorList>
    </citation>
    <scope>NUCLEOTIDE SEQUENCE</scope>
    <source>
        <strain evidence="3">ChiGjej4B4-18154</strain>
    </source>
</reference>
<dbReference type="Proteomes" id="UP000824035">
    <property type="component" value="Unassembled WGS sequence"/>
</dbReference>
<evidence type="ECO:0000313" key="3">
    <source>
        <dbReference type="EMBL" id="HIZ30034.1"/>
    </source>
</evidence>
<protein>
    <submittedName>
        <fullName evidence="3">DUF4340 domain-containing protein</fullName>
    </submittedName>
</protein>
<feature type="transmembrane region" description="Helical" evidence="1">
    <location>
        <begin position="7"/>
        <end position="27"/>
    </location>
</feature>
<reference evidence="3" key="1">
    <citation type="journal article" date="2021" name="PeerJ">
        <title>Extensive microbial diversity within the chicken gut microbiome revealed by metagenomics and culture.</title>
        <authorList>
            <person name="Gilroy R."/>
            <person name="Ravi A."/>
            <person name="Getino M."/>
            <person name="Pursley I."/>
            <person name="Horton D.L."/>
            <person name="Alikhan N.F."/>
            <person name="Baker D."/>
            <person name="Gharbi K."/>
            <person name="Hall N."/>
            <person name="Watson M."/>
            <person name="Adriaenssens E.M."/>
            <person name="Foster-Nyarko E."/>
            <person name="Jarju S."/>
            <person name="Secka A."/>
            <person name="Antonio M."/>
            <person name="Oren A."/>
            <person name="Chaudhuri R.R."/>
            <person name="La Ragione R."/>
            <person name="Hildebrand F."/>
            <person name="Pallen M.J."/>
        </authorList>
    </citation>
    <scope>NUCLEOTIDE SEQUENCE</scope>
    <source>
        <strain evidence="3">ChiGjej4B4-18154</strain>
    </source>
</reference>
<dbReference type="EMBL" id="DXBV01000020">
    <property type="protein sequence ID" value="HIZ30034.1"/>
    <property type="molecule type" value="Genomic_DNA"/>
</dbReference>
<evidence type="ECO:0000313" key="4">
    <source>
        <dbReference type="Proteomes" id="UP000824035"/>
    </source>
</evidence>
<feature type="domain" description="DUF4340" evidence="2">
    <location>
        <begin position="69"/>
        <end position="261"/>
    </location>
</feature>
<comment type="caution">
    <text evidence="3">The sequence shown here is derived from an EMBL/GenBank/DDBJ whole genome shotgun (WGS) entry which is preliminary data.</text>
</comment>
<evidence type="ECO:0000259" key="2">
    <source>
        <dbReference type="Pfam" id="PF14238"/>
    </source>
</evidence>
<dbReference type="Pfam" id="PF14238">
    <property type="entry name" value="DUF4340"/>
    <property type="match status" value="1"/>
</dbReference>
<keyword evidence="1" id="KW-0472">Membrane</keyword>
<keyword evidence="1" id="KW-0812">Transmembrane</keyword>
<sequence length="475" mass="52484">MKRAKRLYILFGVLVAVCIATVCVLQYDQKQEDIQTSGETILTVDPPSVSALKWETESASLAFHKDEGWLYDDDEAFPVSEEKIDDLLAEFEDLRAAFIIENVTDFAQYGLDEPICTIDITTADTSYEIQLGDYSSMDSQRYVSIGDGNVYLAASDPLDAYDLELSDMIANDEVPSFDEVSAIHFEGPETYDVVWQEYTEDNTYTLCSDDVYYKQEGSDLLPLDTTAVESYLSSISNAGYDEYVTYNVTDEELATYGLDAPEVTVTVEYTELDGETETPGTFTLSVSRDPVELAAQATEEVLDESSSTTESTEETITAYARINDSQIVYKISGSSYEALKACTYNDLRHTEVLTADFSDVTGFDISLDGQVYTITSKGSGEDKTFLYGDEELDIASLQSALTAVSAQDFTDEAPTQKEELGMTVTLDSETHPKVQIEFYRYDGEHCLAVVDGTPFALVARSAVVDLIEATNTIVL</sequence>
<proteinExistence type="predicted"/>
<name>A0A9D2E324_9FIRM</name>